<dbReference type="RefSeq" id="WP_133596103.1">
    <property type="nucleotide sequence ID" value="NZ_SNYL01000003.1"/>
</dbReference>
<reference evidence="5 6" key="1">
    <citation type="submission" date="2019-03" db="EMBL/GenBank/DDBJ databases">
        <title>Genomic Encyclopedia of Type Strains, Phase IV (KMG-IV): sequencing the most valuable type-strain genomes for metagenomic binning, comparative biology and taxonomic classification.</title>
        <authorList>
            <person name="Goeker M."/>
        </authorList>
    </citation>
    <scope>NUCLEOTIDE SEQUENCE [LARGE SCALE GENOMIC DNA]</scope>
    <source>
        <strain evidence="5 6">DSM 19605</strain>
    </source>
</reference>
<comment type="caution">
    <text evidence="5">The sequence shown here is derived from an EMBL/GenBank/DDBJ whole genome shotgun (WGS) entry which is preliminary data.</text>
</comment>
<evidence type="ECO:0000313" key="5">
    <source>
        <dbReference type="EMBL" id="TDQ44511.1"/>
    </source>
</evidence>
<evidence type="ECO:0000256" key="1">
    <source>
        <dbReference type="ARBA" id="ARBA00022603"/>
    </source>
</evidence>
<keyword evidence="4" id="KW-1133">Transmembrane helix</keyword>
<keyword evidence="2" id="KW-0808">Transferase</keyword>
<dbReference type="PANTHER" id="PTHR13610:SF9">
    <property type="entry name" value="FI06469P"/>
    <property type="match status" value="1"/>
</dbReference>
<feature type="transmembrane region" description="Helical" evidence="4">
    <location>
        <begin position="20"/>
        <end position="45"/>
    </location>
</feature>
<dbReference type="InterPro" id="IPR029063">
    <property type="entry name" value="SAM-dependent_MTases_sf"/>
</dbReference>
<dbReference type="OrthoDB" id="5611641at2"/>
<dbReference type="GO" id="GO:0032259">
    <property type="term" value="P:methylation"/>
    <property type="evidence" value="ECO:0007669"/>
    <property type="project" value="UniProtKB-KW"/>
</dbReference>
<dbReference type="CDD" id="cd02440">
    <property type="entry name" value="AdoMet_MTases"/>
    <property type="match status" value="1"/>
</dbReference>
<dbReference type="InterPro" id="IPR026170">
    <property type="entry name" value="FAM173A/B"/>
</dbReference>
<keyword evidence="1" id="KW-0489">Methyltransferase</keyword>
<dbReference type="Gene3D" id="3.40.50.150">
    <property type="entry name" value="Vaccinia Virus protein VP39"/>
    <property type="match status" value="1"/>
</dbReference>
<dbReference type="EMBL" id="SNYL01000003">
    <property type="protein sequence ID" value="TDQ44511.1"/>
    <property type="molecule type" value="Genomic_DNA"/>
</dbReference>
<accession>A0A4R6UCW9</accession>
<protein>
    <recommendedName>
        <fullName evidence="7">Methyltransferase family protein</fullName>
    </recommendedName>
</protein>
<evidence type="ECO:0000313" key="6">
    <source>
        <dbReference type="Proteomes" id="UP000295510"/>
    </source>
</evidence>
<evidence type="ECO:0000256" key="2">
    <source>
        <dbReference type="ARBA" id="ARBA00022679"/>
    </source>
</evidence>
<keyword evidence="3" id="KW-0949">S-adenosyl-L-methionine</keyword>
<gene>
    <name evidence="5" type="ORF">DFR43_103255</name>
</gene>
<dbReference type="AlphaFoldDB" id="A0A4R6UCW9"/>
<evidence type="ECO:0000256" key="3">
    <source>
        <dbReference type="ARBA" id="ARBA00022691"/>
    </source>
</evidence>
<organism evidence="5 6">
    <name type="scientific">Tepidicella xavieri</name>
    <dbReference type="NCBI Taxonomy" id="360241"/>
    <lineage>
        <taxon>Bacteria</taxon>
        <taxon>Pseudomonadati</taxon>
        <taxon>Pseudomonadota</taxon>
        <taxon>Betaproteobacteria</taxon>
        <taxon>Burkholderiales</taxon>
        <taxon>Tepidicella</taxon>
    </lineage>
</organism>
<dbReference type="SUPFAM" id="SSF53335">
    <property type="entry name" value="S-adenosyl-L-methionine-dependent methyltransferases"/>
    <property type="match status" value="1"/>
</dbReference>
<proteinExistence type="predicted"/>
<sequence length="255" mass="28233">MRWRWPWPLPAVFVWVGAWGWYAGLLALGIGAAGAFAAAASLSVLASLWGDSRWRRGLIALGFPLSWVLIHGAAGVPAWVWLLPAAVFLLLYPPLAWRDAPLFPTPPDALDGLRDQVFLPPMARILDAGAGLGDGLRALERAFPDARLEGVERSCPLAQLARWRCPAARVRRGDMWATDWSGYDMVYLFQRPETMPRAAQKARRELRPGAWLASLEFEVPGCPPTLRWTCPDGRLLWLYQAPLPPAGPVEGERLP</sequence>
<dbReference type="PANTHER" id="PTHR13610">
    <property type="entry name" value="METHYLTRANSFERASE DOMAIN-CONTAINING PROTEIN"/>
    <property type="match status" value="1"/>
</dbReference>
<dbReference type="GO" id="GO:0016279">
    <property type="term" value="F:protein-lysine N-methyltransferase activity"/>
    <property type="evidence" value="ECO:0007669"/>
    <property type="project" value="InterPro"/>
</dbReference>
<feature type="transmembrane region" description="Helical" evidence="4">
    <location>
        <begin position="57"/>
        <end position="74"/>
    </location>
</feature>
<evidence type="ECO:0000256" key="4">
    <source>
        <dbReference type="SAM" id="Phobius"/>
    </source>
</evidence>
<keyword evidence="4" id="KW-0812">Transmembrane</keyword>
<keyword evidence="4" id="KW-0472">Membrane</keyword>
<dbReference type="Proteomes" id="UP000295510">
    <property type="component" value="Unassembled WGS sequence"/>
</dbReference>
<evidence type="ECO:0008006" key="7">
    <source>
        <dbReference type="Google" id="ProtNLM"/>
    </source>
</evidence>
<name>A0A4R6UCW9_9BURK</name>
<keyword evidence="6" id="KW-1185">Reference proteome</keyword>